<keyword evidence="4 7" id="KW-0812">Transmembrane</keyword>
<evidence type="ECO:0000256" key="6">
    <source>
        <dbReference type="ARBA" id="ARBA00023136"/>
    </source>
</evidence>
<dbReference type="GO" id="GO:0005886">
    <property type="term" value="C:plasma membrane"/>
    <property type="evidence" value="ECO:0007669"/>
    <property type="project" value="UniProtKB-SubCell"/>
</dbReference>
<dbReference type="Proteomes" id="UP000182584">
    <property type="component" value="Unassembled WGS sequence"/>
</dbReference>
<gene>
    <name evidence="9" type="ORF">SAMN04487884_11394</name>
</gene>
<keyword evidence="2 7" id="KW-0813">Transport</keyword>
<dbReference type="CDD" id="cd06261">
    <property type="entry name" value="TM_PBP2"/>
    <property type="match status" value="1"/>
</dbReference>
<feature type="transmembrane region" description="Helical" evidence="7">
    <location>
        <begin position="131"/>
        <end position="151"/>
    </location>
</feature>
<evidence type="ECO:0000256" key="5">
    <source>
        <dbReference type="ARBA" id="ARBA00022989"/>
    </source>
</evidence>
<evidence type="ECO:0000313" key="9">
    <source>
        <dbReference type="EMBL" id="SER91016.1"/>
    </source>
</evidence>
<dbReference type="Gene3D" id="1.10.3720.10">
    <property type="entry name" value="MetI-like"/>
    <property type="match status" value="1"/>
</dbReference>
<evidence type="ECO:0000256" key="3">
    <source>
        <dbReference type="ARBA" id="ARBA00022475"/>
    </source>
</evidence>
<dbReference type="InterPro" id="IPR050809">
    <property type="entry name" value="UgpAE/MalFG_permease"/>
</dbReference>
<feature type="transmembrane region" description="Helical" evidence="7">
    <location>
        <begin position="95"/>
        <end position="119"/>
    </location>
</feature>
<dbReference type="GO" id="GO:0055085">
    <property type="term" value="P:transmembrane transport"/>
    <property type="evidence" value="ECO:0007669"/>
    <property type="project" value="InterPro"/>
</dbReference>
<sequence>MGKGNKAVAKTVPQVRTSWKKAFKRDWQLYLLLIFPLTMVFLFNYAAYPGLRMVFMNYKVMKGYSGSDWVGMKNFVDLFTGTSSARFFMALRNSVVFNLLDLALGFPMPIILAVMLNELRFPKYKKVTQTILYLPHFLSWAVIGSIALTMFRTNTGLINMTLTSLGWIDQGIPFLTEKFHWAVTYLLIGVWQGMGWGSILYLAAITGISGDLYEAAMIDGASRWQRIWHITLPGIRPTIVTLLIMNLGRLMGSNLERLVALDNALVRDFQYQLAVYIYDYGFSGQHYSIGTAANLFQSLVGLAMVLIADRVAKALGETGLL</sequence>
<dbReference type="AlphaFoldDB" id="A0A1H9T1M3"/>
<evidence type="ECO:0000256" key="4">
    <source>
        <dbReference type="ARBA" id="ARBA00022692"/>
    </source>
</evidence>
<evidence type="ECO:0000256" key="2">
    <source>
        <dbReference type="ARBA" id="ARBA00022448"/>
    </source>
</evidence>
<keyword evidence="3" id="KW-1003">Cell membrane</keyword>
<feature type="transmembrane region" description="Helical" evidence="7">
    <location>
        <begin position="183"/>
        <end position="207"/>
    </location>
</feature>
<dbReference type="SUPFAM" id="SSF161098">
    <property type="entry name" value="MetI-like"/>
    <property type="match status" value="1"/>
</dbReference>
<dbReference type="PANTHER" id="PTHR43227">
    <property type="entry name" value="BLL4140 PROTEIN"/>
    <property type="match status" value="1"/>
</dbReference>
<evidence type="ECO:0000313" key="10">
    <source>
        <dbReference type="Proteomes" id="UP000182584"/>
    </source>
</evidence>
<dbReference type="InterPro" id="IPR035906">
    <property type="entry name" value="MetI-like_sf"/>
</dbReference>
<feature type="transmembrane region" description="Helical" evidence="7">
    <location>
        <begin position="227"/>
        <end position="247"/>
    </location>
</feature>
<dbReference type="EMBL" id="FOGJ01000013">
    <property type="protein sequence ID" value="SER91016.1"/>
    <property type="molecule type" value="Genomic_DNA"/>
</dbReference>
<evidence type="ECO:0000256" key="1">
    <source>
        <dbReference type="ARBA" id="ARBA00004651"/>
    </source>
</evidence>
<proteinExistence type="inferred from homology"/>
<evidence type="ECO:0000259" key="8">
    <source>
        <dbReference type="PROSITE" id="PS50928"/>
    </source>
</evidence>
<dbReference type="InterPro" id="IPR000515">
    <property type="entry name" value="MetI-like"/>
</dbReference>
<reference evidence="9 10" key="1">
    <citation type="submission" date="2016-10" db="EMBL/GenBank/DDBJ databases">
        <authorList>
            <person name="de Groot N.N."/>
        </authorList>
    </citation>
    <scope>NUCLEOTIDE SEQUENCE [LARGE SCALE GENOMIC DNA]</scope>
    <source>
        <strain evidence="9 10">AR40</strain>
    </source>
</reference>
<keyword evidence="6 7" id="KW-0472">Membrane</keyword>
<dbReference type="OrthoDB" id="2637002at2"/>
<evidence type="ECO:0000256" key="7">
    <source>
        <dbReference type="RuleBase" id="RU363032"/>
    </source>
</evidence>
<dbReference type="eggNOG" id="COG4209">
    <property type="taxonomic scope" value="Bacteria"/>
</dbReference>
<protein>
    <submittedName>
        <fullName evidence="9">Putative aldouronate transport system permease protein</fullName>
    </submittedName>
</protein>
<comment type="subcellular location">
    <subcellularLocation>
        <location evidence="1 7">Cell membrane</location>
        <topology evidence="1 7">Multi-pass membrane protein</topology>
    </subcellularLocation>
</comment>
<dbReference type="PANTHER" id="PTHR43227:SF11">
    <property type="entry name" value="BLL4140 PROTEIN"/>
    <property type="match status" value="1"/>
</dbReference>
<feature type="transmembrane region" description="Helical" evidence="7">
    <location>
        <begin position="29"/>
        <end position="48"/>
    </location>
</feature>
<dbReference type="Pfam" id="PF00528">
    <property type="entry name" value="BPD_transp_1"/>
    <property type="match status" value="1"/>
</dbReference>
<dbReference type="PROSITE" id="PS50928">
    <property type="entry name" value="ABC_TM1"/>
    <property type="match status" value="1"/>
</dbReference>
<name>A0A1H9T1M3_BUTFI</name>
<organism evidence="9 10">
    <name type="scientific">Butyrivibrio fibrisolvens</name>
    <dbReference type="NCBI Taxonomy" id="831"/>
    <lineage>
        <taxon>Bacteria</taxon>
        <taxon>Bacillati</taxon>
        <taxon>Bacillota</taxon>
        <taxon>Clostridia</taxon>
        <taxon>Lachnospirales</taxon>
        <taxon>Lachnospiraceae</taxon>
        <taxon>Butyrivibrio</taxon>
    </lineage>
</organism>
<dbReference type="RefSeq" id="WP_022756817.1">
    <property type="nucleotide sequence ID" value="NZ_FOGJ01000013.1"/>
</dbReference>
<accession>A0A1H9T1M3</accession>
<comment type="similarity">
    <text evidence="7">Belongs to the binding-protein-dependent transport system permease family.</text>
</comment>
<feature type="domain" description="ABC transmembrane type-1" evidence="8">
    <location>
        <begin position="91"/>
        <end position="308"/>
    </location>
</feature>
<keyword evidence="5 7" id="KW-1133">Transmembrane helix</keyword>